<reference evidence="6 7" key="1">
    <citation type="submission" date="2019-08" db="EMBL/GenBank/DDBJ databases">
        <title>In-depth cultivation of the pig gut microbiome towards novel bacterial diversity and tailored functional studies.</title>
        <authorList>
            <person name="Wylensek D."/>
            <person name="Hitch T.C.A."/>
            <person name="Clavel T."/>
        </authorList>
    </citation>
    <scope>NUCLEOTIDE SEQUENCE [LARGE SCALE GENOMIC DNA]</scope>
    <source>
        <strain evidence="6 7">RF-GAM-744-WT-7</strain>
    </source>
</reference>
<protein>
    <submittedName>
        <fullName evidence="6">Putative toxin-antitoxin system toxin component, PIN family</fullName>
    </submittedName>
</protein>
<dbReference type="GO" id="GO:0004518">
    <property type="term" value="F:nuclease activity"/>
    <property type="evidence" value="ECO:0007669"/>
    <property type="project" value="UniProtKB-KW"/>
</dbReference>
<dbReference type="PANTHER" id="PTHR34610:SF3">
    <property type="entry name" value="SSL7007 PROTEIN"/>
    <property type="match status" value="1"/>
</dbReference>
<dbReference type="InterPro" id="IPR002716">
    <property type="entry name" value="PIN_dom"/>
</dbReference>
<dbReference type="AlphaFoldDB" id="A0A7K0K5Y5"/>
<dbReference type="PANTHER" id="PTHR34610">
    <property type="entry name" value="SSL7007 PROTEIN"/>
    <property type="match status" value="1"/>
</dbReference>
<keyword evidence="1" id="KW-0540">Nuclease</keyword>
<evidence type="ECO:0000256" key="2">
    <source>
        <dbReference type="ARBA" id="ARBA00022723"/>
    </source>
</evidence>
<proteinExistence type="predicted"/>
<keyword evidence="3" id="KW-0378">Hydrolase</keyword>
<evidence type="ECO:0000256" key="3">
    <source>
        <dbReference type="ARBA" id="ARBA00022801"/>
    </source>
</evidence>
<keyword evidence="7" id="KW-1185">Reference proteome</keyword>
<dbReference type="GO" id="GO:0046872">
    <property type="term" value="F:metal ion binding"/>
    <property type="evidence" value="ECO:0007669"/>
    <property type="project" value="UniProtKB-KW"/>
</dbReference>
<name>A0A7K0K5Y5_9ACTO</name>
<comment type="caution">
    <text evidence="6">The sequence shown here is derived from an EMBL/GenBank/DDBJ whole genome shotgun (WGS) entry which is preliminary data.</text>
</comment>
<organism evidence="6 7">
    <name type="scientific">Mobiluncus porci</name>
    <dbReference type="NCBI Taxonomy" id="2652278"/>
    <lineage>
        <taxon>Bacteria</taxon>
        <taxon>Bacillati</taxon>
        <taxon>Actinomycetota</taxon>
        <taxon>Actinomycetes</taxon>
        <taxon>Actinomycetales</taxon>
        <taxon>Actinomycetaceae</taxon>
        <taxon>Mobiluncus</taxon>
    </lineage>
</organism>
<feature type="domain" description="PIN" evidence="5">
    <location>
        <begin position="26"/>
        <end position="140"/>
    </location>
</feature>
<dbReference type="GO" id="GO:0016787">
    <property type="term" value="F:hydrolase activity"/>
    <property type="evidence" value="ECO:0007669"/>
    <property type="project" value="UniProtKB-KW"/>
</dbReference>
<sequence>MKKSRLRSLPPARKCTMRPDSPGKLVVIDTNILVSALWSPNGIPAKILGYLGEIGRLIPCYDRRIMAEYVSVLNRPKFHFDLDEVTVILEEIRKKGWLIIEPGNIDRIPGFKRTQFPDPDDIKFVEVAYATGAPLVTGNLKHFPGVSFAKTAKDFLSGIEA</sequence>
<evidence type="ECO:0000259" key="5">
    <source>
        <dbReference type="Pfam" id="PF13470"/>
    </source>
</evidence>
<keyword evidence="2" id="KW-0479">Metal-binding</keyword>
<dbReference type="InterPro" id="IPR029060">
    <property type="entry name" value="PIN-like_dom_sf"/>
</dbReference>
<keyword evidence="4" id="KW-0460">Magnesium</keyword>
<evidence type="ECO:0000256" key="4">
    <source>
        <dbReference type="ARBA" id="ARBA00022842"/>
    </source>
</evidence>
<evidence type="ECO:0000256" key="1">
    <source>
        <dbReference type="ARBA" id="ARBA00022722"/>
    </source>
</evidence>
<dbReference type="NCBIfam" id="TIGR00305">
    <property type="entry name" value="putative toxin-antitoxin system toxin component, PIN family"/>
    <property type="match status" value="1"/>
</dbReference>
<dbReference type="EMBL" id="VUMY01000020">
    <property type="protein sequence ID" value="MST50470.1"/>
    <property type="molecule type" value="Genomic_DNA"/>
</dbReference>
<gene>
    <name evidence="6" type="ORF">FYJ63_09595</name>
</gene>
<evidence type="ECO:0000313" key="6">
    <source>
        <dbReference type="EMBL" id="MST50470.1"/>
    </source>
</evidence>
<accession>A0A7K0K5Y5</accession>
<evidence type="ECO:0000313" key="7">
    <source>
        <dbReference type="Proteomes" id="UP000442535"/>
    </source>
</evidence>
<dbReference type="SUPFAM" id="SSF88723">
    <property type="entry name" value="PIN domain-like"/>
    <property type="match status" value="1"/>
</dbReference>
<dbReference type="InterPro" id="IPR002850">
    <property type="entry name" value="PIN_toxin-like"/>
</dbReference>
<dbReference type="Pfam" id="PF13470">
    <property type="entry name" value="PIN_3"/>
    <property type="match status" value="1"/>
</dbReference>
<dbReference type="Proteomes" id="UP000442535">
    <property type="component" value="Unassembled WGS sequence"/>
</dbReference>